<evidence type="ECO:0000313" key="4">
    <source>
        <dbReference type="EMBL" id="SEK54739.1"/>
    </source>
</evidence>
<feature type="chain" id="PRO_5010343762" evidence="3">
    <location>
        <begin position="30"/>
        <end position="1502"/>
    </location>
</feature>
<keyword evidence="3" id="KW-0732">Signal</keyword>
<evidence type="ECO:0000256" key="3">
    <source>
        <dbReference type="SAM" id="SignalP"/>
    </source>
</evidence>
<dbReference type="EMBL" id="FNZX01000006">
    <property type="protein sequence ID" value="SEK54739.1"/>
    <property type="molecule type" value="Genomic_DNA"/>
</dbReference>
<reference evidence="5" key="1">
    <citation type="submission" date="2016-10" db="EMBL/GenBank/DDBJ databases">
        <authorList>
            <person name="Varghese N."/>
        </authorList>
    </citation>
    <scope>NUCLEOTIDE SEQUENCE [LARGE SCALE GENOMIC DNA]</scope>
    <source>
        <strain evidence="5">ACV-9</strain>
    </source>
</reference>
<evidence type="ECO:0000256" key="2">
    <source>
        <dbReference type="SAM" id="Phobius"/>
    </source>
</evidence>
<feature type="compositionally biased region" description="Acidic residues" evidence="1">
    <location>
        <begin position="1304"/>
        <end position="1337"/>
    </location>
</feature>
<feature type="region of interest" description="Disordered" evidence="1">
    <location>
        <begin position="246"/>
        <end position="265"/>
    </location>
</feature>
<organism evidence="4 5">
    <name type="scientific">Pseudobutyrivibrio ruminis</name>
    <dbReference type="NCBI Taxonomy" id="46206"/>
    <lineage>
        <taxon>Bacteria</taxon>
        <taxon>Bacillati</taxon>
        <taxon>Bacillota</taxon>
        <taxon>Clostridia</taxon>
        <taxon>Lachnospirales</taxon>
        <taxon>Lachnospiraceae</taxon>
        <taxon>Pseudobutyrivibrio</taxon>
    </lineage>
</organism>
<evidence type="ECO:0000256" key="1">
    <source>
        <dbReference type="SAM" id="MobiDB-lite"/>
    </source>
</evidence>
<keyword evidence="2" id="KW-1133">Transmembrane helix</keyword>
<name>A0A1H7HWW7_9FIRM</name>
<protein>
    <submittedName>
        <fullName evidence="4">Uncharacterized protein</fullName>
    </submittedName>
</protein>
<keyword evidence="5" id="KW-1185">Reference proteome</keyword>
<gene>
    <name evidence="4" type="ORF">SAMN02910377_01173</name>
</gene>
<keyword evidence="2" id="KW-0472">Membrane</keyword>
<evidence type="ECO:0000313" key="5">
    <source>
        <dbReference type="Proteomes" id="UP000182321"/>
    </source>
</evidence>
<proteinExistence type="predicted"/>
<feature type="region of interest" description="Disordered" evidence="1">
    <location>
        <begin position="1282"/>
        <end position="1352"/>
    </location>
</feature>
<feature type="compositionally biased region" description="Polar residues" evidence="1">
    <location>
        <begin position="248"/>
        <end position="265"/>
    </location>
</feature>
<sequence length="1502" mass="166409">MLKKGFSKVLQAILAHKVKTALIASGATAAIAVTAVVMTNHPMEIKDEVIALGGGWPDSFFSDEYVEPEFVDDPSRTNNAFNVADFGEQGNNGWFYRYGSALDPVKSRRLESYDGEKYFQLGKTGMEIKSNFIHTAEGTAPILEWRAADTGKVNVQLTYVKNANKDKNPSYPDGVTLYVYKGDEAIGRYEVDVSTDKEEVVEETIKDLSVEELESLYFIVDPNMNNAFDGGSLYVAINDVNAKGPTASVDTTRENNNANSQEDFGKQGNNGWTYLYGKSVKDAKLVSTEKDGAYMNVTSPNLTISQYFIHPAINDEAMLCWQPAVDGKIEVRGKYTKFEQNDGDPTWPDGVVVSVYKNGEKLFNKKVAAPAKGENSISFREQDLEVTTEDKLYFVVDAGINSSYDGGCFDINIIDRTGATTEADVQIDESETRQNFADVKYDFGEQGKNGWFYQDGFGDEPTGSYNMQNFETEEDRYFDSSYLEIKRDFVNTGKGKSAVIKWKVAQTGDIKIDAAYTKFKNEDKNPSWPDGTRVTIYHNDEVLVQEEFEADTKKEITKSLNVEKVSVKKDDFITMVVNGKDNNAYDGGSYEFSIKGLSPLTGKTHKDVTSTGGSRTNNASMQEDFGKQGSNGWVFQSGYYLDPDFAVNVETYKENDKYTTNDGIEIKRDYIMPANKGRSANVKWVAAQTGPVDISLTYTKLKNEDANPDWPDGVTVYLKKNNEILKKQDFAPLTDKEVTKDLSVEGVNVKAGDCLTLMVDGKENTAYDGGNFTFVIEDADLKTVDMVNNSGSNYANLALDFGEQGNNGWYYWEGKSVDKAEVLHQKTEDGTGYTSRKLKGLEVKKDFVQPRLNAHAMYKWVVAVDGEIDITGAYVKFGHEDPNATWPDGTTVTIYRNGKDIFDETCSCPRGEDRSNKIDINISKLSVKAGEVITFDIGCNKNNAWDGGRLEIDIEDANATKVGVGNKERTNNTVLGAIDSIEQGTDGWWFLDGTSLKDAKVLHYMNDDKTAYLSGKNEGLEIKKDYVHPGKNGAAIYQWVAYSDGKIDILGDYVKFGQNDSNPSYPDGTKIQIYINDKLLTEQDVAVFAGDGNDNKIDFMFTKQDIHRGDKVSFVISAKGNNAYDAGKLSVSIYEANSESTGRTNNTNLKNAFGEQGSDGWYYGMCDWDGKNFELLEMDTENNRYYNNGKPELKADFVEPGNGKNAAYKWVAGETGKIKVTGKYTKFVSSNDPAADGVVIRIFINGDEKKFIGVQGNFSSEVTRDINEEYVVHEGDEIVFAVNPEGNDSYDGGRLEIKISDGTGNDDEPETPDTPDNPDEPENPGENTDPEPSDEPETDGRTNNTNLASAFGEQGSDGWYYGMCDWDGANFSELGYDSGANRYFNDGKPELKSDFVEPGNGRNAAYKWVVAEDGTINISGSYVKFANNEDENATGTCMRIRVNGQEIYFENQTAGNFDSEREATFDKTIDVKKGDVILFAIDPEGNDAWDGGRLVVNIKSVD</sequence>
<feature type="signal peptide" evidence="3">
    <location>
        <begin position="1"/>
        <end position="29"/>
    </location>
</feature>
<accession>A0A1H7HWW7</accession>
<dbReference type="Proteomes" id="UP000182321">
    <property type="component" value="Unassembled WGS sequence"/>
</dbReference>
<keyword evidence="2" id="KW-0812">Transmembrane</keyword>
<feature type="transmembrane region" description="Helical" evidence="2">
    <location>
        <begin position="21"/>
        <end position="38"/>
    </location>
</feature>
<dbReference type="RefSeq" id="WP_074790198.1">
    <property type="nucleotide sequence ID" value="NZ_FNZX01000006.1"/>
</dbReference>